<dbReference type="GeneID" id="24137552"/>
<gene>
    <name evidence="2" type="ORF">SPRG_15870</name>
</gene>
<dbReference type="AlphaFoldDB" id="A0A067BWT7"/>
<dbReference type="OMA" id="MAPYEAR"/>
<dbReference type="KEGG" id="spar:SPRG_15870"/>
<keyword evidence="3" id="KW-1185">Reference proteome</keyword>
<keyword evidence="1" id="KW-0175">Coiled coil</keyword>
<accession>A0A067BWT7</accession>
<name>A0A067BWT7_SAPPC</name>
<feature type="coiled-coil region" evidence="1">
    <location>
        <begin position="82"/>
        <end position="179"/>
    </location>
</feature>
<proteinExistence type="predicted"/>
<dbReference type="RefSeq" id="XP_012210552.1">
    <property type="nucleotide sequence ID" value="XM_012355162.1"/>
</dbReference>
<dbReference type="Proteomes" id="UP000030745">
    <property type="component" value="Unassembled WGS sequence"/>
</dbReference>
<evidence type="ECO:0000313" key="2">
    <source>
        <dbReference type="EMBL" id="KDO18751.1"/>
    </source>
</evidence>
<protein>
    <submittedName>
        <fullName evidence="2">Uncharacterized protein</fullName>
    </submittedName>
</protein>
<evidence type="ECO:0000256" key="1">
    <source>
        <dbReference type="SAM" id="Coils"/>
    </source>
</evidence>
<dbReference type="OrthoDB" id="72084at2759"/>
<organism evidence="2 3">
    <name type="scientific">Saprolegnia parasitica (strain CBS 223.65)</name>
    <dbReference type="NCBI Taxonomy" id="695850"/>
    <lineage>
        <taxon>Eukaryota</taxon>
        <taxon>Sar</taxon>
        <taxon>Stramenopiles</taxon>
        <taxon>Oomycota</taxon>
        <taxon>Saprolegniomycetes</taxon>
        <taxon>Saprolegniales</taxon>
        <taxon>Saprolegniaceae</taxon>
        <taxon>Saprolegnia</taxon>
    </lineage>
</organism>
<evidence type="ECO:0000313" key="3">
    <source>
        <dbReference type="Proteomes" id="UP000030745"/>
    </source>
</evidence>
<reference evidence="2 3" key="1">
    <citation type="journal article" date="2013" name="PLoS Genet.">
        <title>Distinctive expansion of potential virulence genes in the genome of the oomycete fish pathogen Saprolegnia parasitica.</title>
        <authorList>
            <person name="Jiang R.H."/>
            <person name="de Bruijn I."/>
            <person name="Haas B.J."/>
            <person name="Belmonte R."/>
            <person name="Lobach L."/>
            <person name="Christie J."/>
            <person name="van den Ackerveken G."/>
            <person name="Bottin A."/>
            <person name="Bulone V."/>
            <person name="Diaz-Moreno S.M."/>
            <person name="Dumas B."/>
            <person name="Fan L."/>
            <person name="Gaulin E."/>
            <person name="Govers F."/>
            <person name="Grenville-Briggs L.J."/>
            <person name="Horner N.R."/>
            <person name="Levin J.Z."/>
            <person name="Mammella M."/>
            <person name="Meijer H.J."/>
            <person name="Morris P."/>
            <person name="Nusbaum C."/>
            <person name="Oome S."/>
            <person name="Phillips A.J."/>
            <person name="van Rooyen D."/>
            <person name="Rzeszutek E."/>
            <person name="Saraiva M."/>
            <person name="Secombes C.J."/>
            <person name="Seidl M.F."/>
            <person name="Snel B."/>
            <person name="Stassen J.H."/>
            <person name="Sykes S."/>
            <person name="Tripathy S."/>
            <person name="van den Berg H."/>
            <person name="Vega-Arreguin J.C."/>
            <person name="Wawra S."/>
            <person name="Young S.K."/>
            <person name="Zeng Q."/>
            <person name="Dieguez-Uribeondo J."/>
            <person name="Russ C."/>
            <person name="Tyler B.M."/>
            <person name="van West P."/>
        </authorList>
    </citation>
    <scope>NUCLEOTIDE SEQUENCE [LARGE SCALE GENOMIC DNA]</scope>
    <source>
        <strain evidence="2 3">CBS 223.65</strain>
    </source>
</reference>
<dbReference type="VEuPathDB" id="FungiDB:SPRG_15870"/>
<sequence length="361" mass="40470">MKLENRLVHAETSLRRYVVEKKERRTSNPSLLAEKRRSVNTATVAPEPSPTIDVASVMAPYEARLRSLAVELEASRDVETKYAAAMETIEDQKTQIEDQKTQIEDQKTQIKDQKSQNGSLQAQIESLRVQNESDKARLSGLEEEQIEERAILASMRESMGHLKQNIAALEDALAEAQSQSTISCDLRGRLVALHRCMVVPGNQADEPEASADDETQHLVEALDHVLELLSELKNQQPLSWLQRPTFLTLPGPNDDIAENRNTSLDKRTLTEPIQRLKEVYHAASEADVMGLTDWLHNAKRGTGIGRPFQLYDLSPNEVHGVLTQLTPLLQQQCGAPIQAQRTNRVIYNTDLSLRALTTSEK</sequence>
<dbReference type="EMBL" id="KK583399">
    <property type="protein sequence ID" value="KDO18751.1"/>
    <property type="molecule type" value="Genomic_DNA"/>
</dbReference>